<evidence type="ECO:0000313" key="3">
    <source>
        <dbReference type="Proteomes" id="UP000198575"/>
    </source>
</evidence>
<gene>
    <name evidence="2" type="ORF">SAMN05216289_13631</name>
</gene>
<dbReference type="PRINTS" id="PR00081">
    <property type="entry name" value="GDHRDH"/>
</dbReference>
<sequence length="232" mass="24623">MSQFMVTGANRGIGFGFVQQLLARGDRVIAACRHSGRASELNRLSGEYPGHLKVLPLDVAEPRSIAELVREVEMLELRIDVLINNAGMLIPGEAFGEVQARSLADSFATNAMGPFLLTQALAPRLAEGGKVVAISSGLGSIARTSRFGTPSYNISKAALNMAMRLLGHALAERRIAVLALSPGWVKTDMGGETAELEPARSVANMLGVIDALAFDADAVGRFLSHSGEVLPW</sequence>
<dbReference type="CDD" id="cd05325">
    <property type="entry name" value="carb_red_sniffer_like_SDR_c"/>
    <property type="match status" value="1"/>
</dbReference>
<dbReference type="Pfam" id="PF00106">
    <property type="entry name" value="adh_short"/>
    <property type="match status" value="1"/>
</dbReference>
<dbReference type="InterPro" id="IPR036291">
    <property type="entry name" value="NAD(P)-bd_dom_sf"/>
</dbReference>
<proteinExistence type="inferred from homology"/>
<dbReference type="RefSeq" id="WP_092410368.1">
    <property type="nucleotide sequence ID" value="NZ_FOVF01000036.1"/>
</dbReference>
<dbReference type="PANTHER" id="PTHR43544:SF12">
    <property type="entry name" value="NAD(P)-BINDING ROSSMANN-FOLD SUPERFAMILY PROTEIN"/>
    <property type="match status" value="1"/>
</dbReference>
<dbReference type="STRING" id="578942.SAMN05216289_13631"/>
<accession>A0A1I5AEP8</accession>
<dbReference type="SUPFAM" id="SSF51735">
    <property type="entry name" value="NAD(P)-binding Rossmann-fold domains"/>
    <property type="match status" value="1"/>
</dbReference>
<dbReference type="InterPro" id="IPR002347">
    <property type="entry name" value="SDR_fam"/>
</dbReference>
<dbReference type="Proteomes" id="UP000198575">
    <property type="component" value="Unassembled WGS sequence"/>
</dbReference>
<name>A0A1I5AEP8_9GAMM</name>
<evidence type="ECO:0000256" key="1">
    <source>
        <dbReference type="RuleBase" id="RU000363"/>
    </source>
</evidence>
<dbReference type="PRINTS" id="PR00080">
    <property type="entry name" value="SDRFAMILY"/>
</dbReference>
<dbReference type="OrthoDB" id="5786478at2"/>
<dbReference type="EMBL" id="FOVF01000036">
    <property type="protein sequence ID" value="SFN60860.1"/>
    <property type="molecule type" value="Genomic_DNA"/>
</dbReference>
<dbReference type="PANTHER" id="PTHR43544">
    <property type="entry name" value="SHORT-CHAIN DEHYDROGENASE/REDUCTASE"/>
    <property type="match status" value="1"/>
</dbReference>
<organism evidence="2 3">
    <name type="scientific">Dokdonella immobilis</name>
    <dbReference type="NCBI Taxonomy" id="578942"/>
    <lineage>
        <taxon>Bacteria</taxon>
        <taxon>Pseudomonadati</taxon>
        <taxon>Pseudomonadota</taxon>
        <taxon>Gammaproteobacteria</taxon>
        <taxon>Lysobacterales</taxon>
        <taxon>Rhodanobacteraceae</taxon>
        <taxon>Dokdonella</taxon>
    </lineage>
</organism>
<dbReference type="GO" id="GO:0016491">
    <property type="term" value="F:oxidoreductase activity"/>
    <property type="evidence" value="ECO:0007669"/>
    <property type="project" value="TreeGrafter"/>
</dbReference>
<protein>
    <submittedName>
        <fullName evidence="2">Short-chain dehydrogenase</fullName>
    </submittedName>
</protein>
<dbReference type="Gene3D" id="3.40.50.720">
    <property type="entry name" value="NAD(P)-binding Rossmann-like Domain"/>
    <property type="match status" value="1"/>
</dbReference>
<reference evidence="2 3" key="1">
    <citation type="submission" date="2016-10" db="EMBL/GenBank/DDBJ databases">
        <authorList>
            <person name="de Groot N.N."/>
        </authorList>
    </citation>
    <scope>NUCLEOTIDE SEQUENCE [LARGE SCALE GENOMIC DNA]</scope>
    <source>
        <strain evidence="2 3">CGMCC 1.7659</strain>
    </source>
</reference>
<dbReference type="GO" id="GO:0005737">
    <property type="term" value="C:cytoplasm"/>
    <property type="evidence" value="ECO:0007669"/>
    <property type="project" value="TreeGrafter"/>
</dbReference>
<dbReference type="AlphaFoldDB" id="A0A1I5AEP8"/>
<dbReference type="InterPro" id="IPR051468">
    <property type="entry name" value="Fungal_SecMetab_SDRs"/>
</dbReference>
<evidence type="ECO:0000313" key="2">
    <source>
        <dbReference type="EMBL" id="SFN60860.1"/>
    </source>
</evidence>
<keyword evidence="3" id="KW-1185">Reference proteome</keyword>
<comment type="similarity">
    <text evidence="1">Belongs to the short-chain dehydrogenases/reductases (SDR) family.</text>
</comment>